<sequence length="413" mass="45146">MGVPTVSENGGSQYELLRQPSLGNLSSSPSRNTLGRPGPSSNSSVQSQTSNNTSPILLQWLDCISQLLRLYPSAFQFSSKFLVDFMDCVLSCRFGNFLCNRYALYFSFLPWNGHAKDIAKWRAKDIKLKLESMKQYLQREKRINSIALVTARSAQRENAATPRVTRAATPPPPQHPPLPPSSSLAVARADSRESVQMRGWRQRGHGRGTSPPASPAWLGRRAWNQIRWRACSVGCGPRQRRSCLCSWGMELAAAGGPSRGGRWPQQIGLGAAVRSGGPVAGFAVPEADAGCGAPAGELPMVPRPFRTDGGGVPDVTPFLKASLLLAGAEQRIKVLEVSLVKNRSCLEWGVSWLGPDAPADHFCESFCPFRTREGCRWPDAPCAQLGSQFVGLKANFDAFDRLSIHDYYLDRSS</sequence>
<feature type="region of interest" description="Disordered" evidence="1">
    <location>
        <begin position="155"/>
        <end position="217"/>
    </location>
</feature>
<dbReference type="InterPro" id="IPR030564">
    <property type="entry name" value="Myotubularin"/>
</dbReference>
<dbReference type="AlphaFoldDB" id="A0A1D6GIU5"/>
<dbReference type="SUPFAM" id="SSF52799">
    <property type="entry name" value="(Phosphotyrosine protein) phosphatases II"/>
    <property type="match status" value="1"/>
</dbReference>
<dbReference type="PANTHER" id="PTHR10807">
    <property type="entry name" value="MYOTUBULARIN-RELATED"/>
    <property type="match status" value="1"/>
</dbReference>
<dbReference type="ExpressionAtlas" id="A0A1D6GIU5">
    <property type="expression patterns" value="baseline and differential"/>
</dbReference>
<dbReference type="EMBL" id="CM000781">
    <property type="protein sequence ID" value="AQK63339.1"/>
    <property type="molecule type" value="Genomic_DNA"/>
</dbReference>
<dbReference type="IntAct" id="A0A1D6GIU5">
    <property type="interactions" value="2"/>
</dbReference>
<dbReference type="InterPro" id="IPR010569">
    <property type="entry name" value="Myotubularin-like_Pase_dom"/>
</dbReference>
<dbReference type="STRING" id="4577.A0A1D6GIU5"/>
<feature type="compositionally biased region" description="Polar residues" evidence="1">
    <location>
        <begin position="21"/>
        <end position="33"/>
    </location>
</feature>
<feature type="compositionally biased region" description="Pro residues" evidence="1">
    <location>
        <begin position="169"/>
        <end position="180"/>
    </location>
</feature>
<evidence type="ECO:0000256" key="1">
    <source>
        <dbReference type="SAM" id="MobiDB-lite"/>
    </source>
</evidence>
<organism evidence="2">
    <name type="scientific">Zea mays</name>
    <name type="common">Maize</name>
    <dbReference type="NCBI Taxonomy" id="4577"/>
    <lineage>
        <taxon>Eukaryota</taxon>
        <taxon>Viridiplantae</taxon>
        <taxon>Streptophyta</taxon>
        <taxon>Embryophyta</taxon>
        <taxon>Tracheophyta</taxon>
        <taxon>Spermatophyta</taxon>
        <taxon>Magnoliopsida</taxon>
        <taxon>Liliopsida</taxon>
        <taxon>Poales</taxon>
        <taxon>Poaceae</taxon>
        <taxon>PACMAD clade</taxon>
        <taxon>Panicoideae</taxon>
        <taxon>Andropogonodae</taxon>
        <taxon>Andropogoneae</taxon>
        <taxon>Tripsacinae</taxon>
        <taxon>Zea</taxon>
    </lineage>
</organism>
<accession>A0A1D6GIU5</accession>
<name>A0A1D6GIU5_MAIZE</name>
<dbReference type="PANTHER" id="PTHR10807:SF8">
    <property type="entry name" value="PHOSPHATIDYLINOSITOL-3-PHOSPHATE PHOSPHATASE"/>
    <property type="match status" value="1"/>
</dbReference>
<evidence type="ECO:0000313" key="2">
    <source>
        <dbReference type="EMBL" id="AQK63339.1"/>
    </source>
</evidence>
<feature type="compositionally biased region" description="Low complexity" evidence="1">
    <location>
        <begin position="40"/>
        <end position="50"/>
    </location>
</feature>
<feature type="region of interest" description="Disordered" evidence="1">
    <location>
        <begin position="20"/>
        <end position="50"/>
    </location>
</feature>
<gene>
    <name evidence="2" type="ORF">ZEAMMB73_Zm00001d013393</name>
</gene>
<dbReference type="PROSITE" id="PS51339">
    <property type="entry name" value="PPASE_MYOTUBULARIN"/>
    <property type="match status" value="1"/>
</dbReference>
<protein>
    <submittedName>
        <fullName evidence="2">Phosphatidylinositol-3-phosphatase myotubularin-1</fullName>
    </submittedName>
</protein>
<dbReference type="Pfam" id="PF06602">
    <property type="entry name" value="Myotub-related"/>
    <property type="match status" value="1"/>
</dbReference>
<reference evidence="2" key="1">
    <citation type="submission" date="2015-12" db="EMBL/GenBank/DDBJ databases">
        <title>Update maize B73 reference genome by single molecule sequencing technologies.</title>
        <authorList>
            <consortium name="Maize Genome Sequencing Project"/>
            <person name="Ware D."/>
        </authorList>
    </citation>
    <scope>NUCLEOTIDE SEQUENCE</scope>
    <source>
        <tissue evidence="2">Seedling</tissue>
    </source>
</reference>
<dbReference type="InterPro" id="IPR029021">
    <property type="entry name" value="Prot-tyrosine_phosphatase-like"/>
</dbReference>
<dbReference type="InParanoid" id="A0A1D6GIU5"/>
<proteinExistence type="predicted"/>
<feature type="compositionally biased region" description="Low complexity" evidence="1">
    <location>
        <begin position="159"/>
        <end position="168"/>
    </location>
</feature>